<dbReference type="CDD" id="cd17557">
    <property type="entry name" value="REC_Rcp-like"/>
    <property type="match status" value="1"/>
</dbReference>
<feature type="modified residue" description="4-aspartylphosphate" evidence="1">
    <location>
        <position position="69"/>
    </location>
</feature>
<dbReference type="Proteomes" id="UP001597112">
    <property type="component" value="Unassembled WGS sequence"/>
</dbReference>
<evidence type="ECO:0000256" key="1">
    <source>
        <dbReference type="PROSITE-ProRule" id="PRU00169"/>
    </source>
</evidence>
<feature type="domain" description="Response regulatory" evidence="2">
    <location>
        <begin position="8"/>
        <end position="136"/>
    </location>
</feature>
<evidence type="ECO:0000313" key="4">
    <source>
        <dbReference type="Proteomes" id="UP001597112"/>
    </source>
</evidence>
<dbReference type="SUPFAM" id="SSF52172">
    <property type="entry name" value="CheY-like"/>
    <property type="match status" value="1"/>
</dbReference>
<gene>
    <name evidence="3" type="ORF">ACFQ21_04805</name>
</gene>
<dbReference type="Pfam" id="PF00072">
    <property type="entry name" value="Response_reg"/>
    <property type="match status" value="1"/>
</dbReference>
<organism evidence="3 4">
    <name type="scientific">Ohtaekwangia kribbensis</name>
    <dbReference type="NCBI Taxonomy" id="688913"/>
    <lineage>
        <taxon>Bacteria</taxon>
        <taxon>Pseudomonadati</taxon>
        <taxon>Bacteroidota</taxon>
        <taxon>Cytophagia</taxon>
        <taxon>Cytophagales</taxon>
        <taxon>Fulvivirgaceae</taxon>
        <taxon>Ohtaekwangia</taxon>
    </lineage>
</organism>
<evidence type="ECO:0000259" key="2">
    <source>
        <dbReference type="PROSITE" id="PS50110"/>
    </source>
</evidence>
<accession>A0ABW3K0A8</accession>
<evidence type="ECO:0000313" key="3">
    <source>
        <dbReference type="EMBL" id="MFD0998611.1"/>
    </source>
</evidence>
<keyword evidence="1" id="KW-0597">Phosphoprotein</keyword>
<name>A0ABW3K0A8_9BACT</name>
<sequence length="150" mass="17272">MEQADRVEVLLVEDNPDDAELTMHALRLGDNKINLLHLNDGAEALNFVFAKKSFENKRIQNDLKLVLLDLKLPKIDGLEILKRIREDERTRTLPVVILTSSREKKDIATAYNLGVNSYVVKPVEFEFYVHVVKTLTLYWNTINEKPIGQI</sequence>
<dbReference type="PROSITE" id="PS50110">
    <property type="entry name" value="RESPONSE_REGULATORY"/>
    <property type="match status" value="1"/>
</dbReference>
<dbReference type="PANTHER" id="PTHR44520:SF1">
    <property type="entry name" value="TWO-COMPONENT SYSTEM REGULATORY PROTEIN"/>
    <property type="match status" value="1"/>
</dbReference>
<dbReference type="Gene3D" id="3.40.50.2300">
    <property type="match status" value="1"/>
</dbReference>
<dbReference type="EMBL" id="JBHTKA010000001">
    <property type="protein sequence ID" value="MFD0998611.1"/>
    <property type="molecule type" value="Genomic_DNA"/>
</dbReference>
<keyword evidence="4" id="KW-1185">Reference proteome</keyword>
<protein>
    <submittedName>
        <fullName evidence="3">Response regulator</fullName>
    </submittedName>
</protein>
<dbReference type="SMART" id="SM00448">
    <property type="entry name" value="REC"/>
    <property type="match status" value="1"/>
</dbReference>
<dbReference type="InterPro" id="IPR011006">
    <property type="entry name" value="CheY-like_superfamily"/>
</dbReference>
<dbReference type="PANTHER" id="PTHR44520">
    <property type="entry name" value="RESPONSE REGULATOR RCP1-RELATED"/>
    <property type="match status" value="1"/>
</dbReference>
<proteinExistence type="predicted"/>
<dbReference type="InterPro" id="IPR052893">
    <property type="entry name" value="TCS_response_regulator"/>
</dbReference>
<dbReference type="RefSeq" id="WP_377575588.1">
    <property type="nucleotide sequence ID" value="NZ_JBHTKA010000001.1"/>
</dbReference>
<dbReference type="InterPro" id="IPR001789">
    <property type="entry name" value="Sig_transdc_resp-reg_receiver"/>
</dbReference>
<reference evidence="4" key="1">
    <citation type="journal article" date="2019" name="Int. J. Syst. Evol. Microbiol.">
        <title>The Global Catalogue of Microorganisms (GCM) 10K type strain sequencing project: providing services to taxonomists for standard genome sequencing and annotation.</title>
        <authorList>
            <consortium name="The Broad Institute Genomics Platform"/>
            <consortium name="The Broad Institute Genome Sequencing Center for Infectious Disease"/>
            <person name="Wu L."/>
            <person name="Ma J."/>
        </authorList>
    </citation>
    <scope>NUCLEOTIDE SEQUENCE [LARGE SCALE GENOMIC DNA]</scope>
    <source>
        <strain evidence="4">CCUG 58938</strain>
    </source>
</reference>
<comment type="caution">
    <text evidence="3">The sequence shown here is derived from an EMBL/GenBank/DDBJ whole genome shotgun (WGS) entry which is preliminary data.</text>
</comment>